<dbReference type="EMBL" id="PZQS01000002">
    <property type="protein sequence ID" value="PVD36786.1"/>
    <property type="molecule type" value="Genomic_DNA"/>
</dbReference>
<sequence length="144" mass="16094">MLYWAGGGEKSQPRERLGSDEDDDDNNDNFHAAYEDRQRPPYPPLSPVHAGRAAAYSAGSILHLPQAAERKEMRIRDYHVTSKQSLRPLDRFNADEWGTLGKTVSPEGQQVHLLGSHTQQDGVVAERRHRVHNIVGNTCEGRAA</sequence>
<proteinExistence type="predicted"/>
<comment type="caution">
    <text evidence="2">The sequence shown here is derived from an EMBL/GenBank/DDBJ whole genome shotgun (WGS) entry which is preliminary data.</text>
</comment>
<protein>
    <submittedName>
        <fullName evidence="2">Uncharacterized protein</fullName>
    </submittedName>
</protein>
<evidence type="ECO:0000313" key="3">
    <source>
        <dbReference type="Proteomes" id="UP000245119"/>
    </source>
</evidence>
<organism evidence="2 3">
    <name type="scientific">Pomacea canaliculata</name>
    <name type="common">Golden apple snail</name>
    <dbReference type="NCBI Taxonomy" id="400727"/>
    <lineage>
        <taxon>Eukaryota</taxon>
        <taxon>Metazoa</taxon>
        <taxon>Spiralia</taxon>
        <taxon>Lophotrochozoa</taxon>
        <taxon>Mollusca</taxon>
        <taxon>Gastropoda</taxon>
        <taxon>Caenogastropoda</taxon>
        <taxon>Architaenioglossa</taxon>
        <taxon>Ampullarioidea</taxon>
        <taxon>Ampullariidae</taxon>
        <taxon>Pomacea</taxon>
    </lineage>
</organism>
<dbReference type="Proteomes" id="UP000245119">
    <property type="component" value="Linkage Group LG2"/>
</dbReference>
<keyword evidence="3" id="KW-1185">Reference proteome</keyword>
<evidence type="ECO:0000256" key="1">
    <source>
        <dbReference type="SAM" id="MobiDB-lite"/>
    </source>
</evidence>
<dbReference type="AlphaFoldDB" id="A0A2T7PTN5"/>
<reference evidence="2 3" key="1">
    <citation type="submission" date="2018-04" db="EMBL/GenBank/DDBJ databases">
        <title>The genome of golden apple snail Pomacea canaliculata provides insight into stress tolerance and invasive adaptation.</title>
        <authorList>
            <person name="Liu C."/>
            <person name="Liu B."/>
            <person name="Ren Y."/>
            <person name="Zhang Y."/>
            <person name="Wang H."/>
            <person name="Li S."/>
            <person name="Jiang F."/>
            <person name="Yin L."/>
            <person name="Zhang G."/>
            <person name="Qian W."/>
            <person name="Fan W."/>
        </authorList>
    </citation>
    <scope>NUCLEOTIDE SEQUENCE [LARGE SCALE GENOMIC DNA]</scope>
    <source>
        <strain evidence="2">SZHN2017</strain>
        <tissue evidence="2">Muscle</tissue>
    </source>
</reference>
<accession>A0A2T7PTN5</accession>
<feature type="region of interest" description="Disordered" evidence="1">
    <location>
        <begin position="1"/>
        <end position="49"/>
    </location>
</feature>
<evidence type="ECO:0000313" key="2">
    <source>
        <dbReference type="EMBL" id="PVD36786.1"/>
    </source>
</evidence>
<name>A0A2T7PTN5_POMCA</name>
<gene>
    <name evidence="2" type="ORF">C0Q70_03776</name>
</gene>